<evidence type="ECO:0000256" key="2">
    <source>
        <dbReference type="ARBA" id="ARBA00005995"/>
    </source>
</evidence>
<keyword evidence="3 5" id="KW-0560">Oxidoreductase</keyword>
<evidence type="ECO:0000259" key="6">
    <source>
        <dbReference type="Pfam" id="PF01593"/>
    </source>
</evidence>
<dbReference type="STRING" id="78915.A0A4P9XPA0"/>
<dbReference type="Gene3D" id="3.90.660.10">
    <property type="match status" value="1"/>
</dbReference>
<dbReference type="AlphaFoldDB" id="A0A4P9XPA0"/>
<evidence type="ECO:0000313" key="8">
    <source>
        <dbReference type="Proteomes" id="UP000271241"/>
    </source>
</evidence>
<proteinExistence type="inferred from homology"/>
<keyword evidence="8" id="KW-1185">Reference proteome</keyword>
<dbReference type="InterPro" id="IPR001613">
    <property type="entry name" value="Flavin_amine_oxidase"/>
</dbReference>
<dbReference type="SUPFAM" id="SSF54373">
    <property type="entry name" value="FAD-linked reductases, C-terminal domain"/>
    <property type="match status" value="1"/>
</dbReference>
<evidence type="ECO:0000256" key="5">
    <source>
        <dbReference type="RuleBase" id="RU362067"/>
    </source>
</evidence>
<evidence type="ECO:0000313" key="7">
    <source>
        <dbReference type="EMBL" id="RKP07806.1"/>
    </source>
</evidence>
<gene>
    <name evidence="7" type="ORF">THASP1DRAFT_24102</name>
</gene>
<protein>
    <recommendedName>
        <fullName evidence="5">Amine oxidase</fullName>
        <ecNumber evidence="5">1.4.3.-</ecNumber>
    </recommendedName>
</protein>
<comment type="similarity">
    <text evidence="2 5">Belongs to the flavin monoamine oxidase family.</text>
</comment>
<dbReference type="EC" id="1.4.3.-" evidence="5"/>
<dbReference type="GO" id="GO:0016491">
    <property type="term" value="F:oxidoreductase activity"/>
    <property type="evidence" value="ECO:0007669"/>
    <property type="project" value="UniProtKB-KW"/>
</dbReference>
<feature type="binding site" evidence="4">
    <location>
        <position position="15"/>
    </location>
    <ligand>
        <name>FAD</name>
        <dbReference type="ChEBI" id="CHEBI:57692"/>
    </ligand>
</feature>
<feature type="binding site" evidence="4">
    <location>
        <position position="341"/>
    </location>
    <ligand>
        <name>substrate</name>
    </ligand>
</feature>
<evidence type="ECO:0000256" key="3">
    <source>
        <dbReference type="ARBA" id="ARBA00023002"/>
    </source>
</evidence>
<dbReference type="Gene3D" id="3.50.50.60">
    <property type="entry name" value="FAD/NAD(P)-binding domain"/>
    <property type="match status" value="1"/>
</dbReference>
<dbReference type="InterPro" id="IPR036188">
    <property type="entry name" value="FAD/NAD-bd_sf"/>
</dbReference>
<feature type="binding site" evidence="4">
    <location>
        <position position="218"/>
    </location>
    <ligand>
        <name>FAD</name>
        <dbReference type="ChEBI" id="CHEBI:57692"/>
    </ligand>
</feature>
<reference evidence="8" key="1">
    <citation type="journal article" date="2018" name="Nat. Microbiol.">
        <title>Leveraging single-cell genomics to expand the fungal tree of life.</title>
        <authorList>
            <person name="Ahrendt S.R."/>
            <person name="Quandt C.A."/>
            <person name="Ciobanu D."/>
            <person name="Clum A."/>
            <person name="Salamov A."/>
            <person name="Andreopoulos B."/>
            <person name="Cheng J.F."/>
            <person name="Woyke T."/>
            <person name="Pelin A."/>
            <person name="Henrissat B."/>
            <person name="Reynolds N.K."/>
            <person name="Benny G.L."/>
            <person name="Smith M.E."/>
            <person name="James T.Y."/>
            <person name="Grigoriev I.V."/>
        </authorList>
    </citation>
    <scope>NUCLEOTIDE SEQUENCE [LARGE SCALE GENOMIC DNA]</scope>
    <source>
        <strain evidence="8">RSA 1356</strain>
    </source>
</reference>
<keyword evidence="5" id="KW-0285">Flavoprotein</keyword>
<dbReference type="PANTHER" id="PTHR10742">
    <property type="entry name" value="FLAVIN MONOAMINE OXIDASE"/>
    <property type="match status" value="1"/>
</dbReference>
<dbReference type="SUPFAM" id="SSF51905">
    <property type="entry name" value="FAD/NAD(P)-binding domain"/>
    <property type="match status" value="1"/>
</dbReference>
<name>A0A4P9XPA0_9FUNG</name>
<dbReference type="Pfam" id="PF01593">
    <property type="entry name" value="Amino_oxidase"/>
    <property type="match status" value="1"/>
</dbReference>
<evidence type="ECO:0000256" key="4">
    <source>
        <dbReference type="PIRSR" id="PIRSR601613-1"/>
    </source>
</evidence>
<dbReference type="InterPro" id="IPR050281">
    <property type="entry name" value="Flavin_monoamine_oxidase"/>
</dbReference>
<dbReference type="OrthoDB" id="5046242at2759"/>
<dbReference type="GO" id="GO:0050660">
    <property type="term" value="F:flavin adenine dinucleotide binding"/>
    <property type="evidence" value="ECO:0007669"/>
    <property type="project" value="TreeGrafter"/>
</dbReference>
<comment type="cofactor">
    <cofactor evidence="1 5">
        <name>FAD</name>
        <dbReference type="ChEBI" id="CHEBI:57692"/>
    </cofactor>
</comment>
<feature type="domain" description="Amine oxidase" evidence="6">
    <location>
        <begin position="14"/>
        <end position="474"/>
    </location>
</feature>
<keyword evidence="5" id="KW-0274">FAD</keyword>
<feature type="binding site" evidence="4">
    <location>
        <begin position="34"/>
        <end position="35"/>
    </location>
    <ligand>
        <name>FAD</name>
        <dbReference type="ChEBI" id="CHEBI:57692"/>
    </ligand>
</feature>
<sequence length="483" mass="52392">MSQKHNVIIIGAGLSGIIAARRLREHGVASIILEARDRVGGRVHSVPLGNGQLIDLGTSMIIGQEGNPLVPFVEATPGVRLVERDGELLIPRPGAQPLSAEDSGNIMDVVWEAYDEAAEQSREESDSVSDHASVAEFVDQYLDHAAKERKLDRDLLRCGSDMLTEDFGAELDDLSLKHIGTVEEYEGEDGLLLGGHSTVLRHAATKAVLDSVLLQHVVTSVDYTGDSVHVATANHGSFLADAVLITVPLGVLKANAIQFNPPLSAARQQAVRRTGFGNLNMVILEYTHLAKPFWPMTGEFSTIRPAEVETDHALAADILPRPSVYFANYQDIIGYPALAAYLPCALAEYIEKYTDEQVADLFARHLKRYFPAAPDTQPTRCLVSRWVNDPFSRGSYSYVAVGGDRKDFDILATPCQATRSAHDVQSSDAIPPPVKAGTAHQPVLFWAGEHTETNRHSYAHGALLSGERAAGQLLSFLGVETHA</sequence>
<dbReference type="EMBL" id="KZ992671">
    <property type="protein sequence ID" value="RKP07806.1"/>
    <property type="molecule type" value="Genomic_DNA"/>
</dbReference>
<evidence type="ECO:0000256" key="1">
    <source>
        <dbReference type="ARBA" id="ARBA00001974"/>
    </source>
</evidence>
<dbReference type="Proteomes" id="UP000271241">
    <property type="component" value="Unassembled WGS sequence"/>
</dbReference>
<dbReference type="GO" id="GO:0006338">
    <property type="term" value="P:chromatin remodeling"/>
    <property type="evidence" value="ECO:0007669"/>
    <property type="project" value="TreeGrafter"/>
</dbReference>
<dbReference type="PANTHER" id="PTHR10742:SF386">
    <property type="entry name" value="LYSINE-SPECIFIC HISTONE DEMETHYLASE 1A"/>
    <property type="match status" value="1"/>
</dbReference>
<dbReference type="InterPro" id="IPR002937">
    <property type="entry name" value="Amino_oxidase"/>
</dbReference>
<dbReference type="GO" id="GO:0003682">
    <property type="term" value="F:chromatin binding"/>
    <property type="evidence" value="ECO:0007669"/>
    <property type="project" value="TreeGrafter"/>
</dbReference>
<accession>A0A4P9XPA0</accession>
<dbReference type="PRINTS" id="PR00757">
    <property type="entry name" value="AMINEOXDASEF"/>
</dbReference>
<organism evidence="7 8">
    <name type="scientific">Thamnocephalis sphaerospora</name>
    <dbReference type="NCBI Taxonomy" id="78915"/>
    <lineage>
        <taxon>Eukaryota</taxon>
        <taxon>Fungi</taxon>
        <taxon>Fungi incertae sedis</taxon>
        <taxon>Zoopagomycota</taxon>
        <taxon>Zoopagomycotina</taxon>
        <taxon>Zoopagomycetes</taxon>
        <taxon>Zoopagales</taxon>
        <taxon>Sigmoideomycetaceae</taxon>
        <taxon>Thamnocephalis</taxon>
    </lineage>
</organism>